<dbReference type="Proteomes" id="UP001633002">
    <property type="component" value="Unassembled WGS sequence"/>
</dbReference>
<dbReference type="EMBL" id="JBJQOH010000003">
    <property type="protein sequence ID" value="KAL3691905.1"/>
    <property type="molecule type" value="Genomic_DNA"/>
</dbReference>
<proteinExistence type="predicted"/>
<protein>
    <recommendedName>
        <fullName evidence="3">Glycine-rich protein</fullName>
    </recommendedName>
</protein>
<evidence type="ECO:0000313" key="2">
    <source>
        <dbReference type="Proteomes" id="UP001633002"/>
    </source>
</evidence>
<name>A0ABD3HJV3_9MARC</name>
<keyword evidence="2" id="KW-1185">Reference proteome</keyword>
<accession>A0ABD3HJV3</accession>
<sequence length="151" mass="15080">MGPGIGPKVEVGGIAVGFTNGLTGTVDGPLIGAVGTIGGATGGTGFTGGILIGGKGTAGIVPSTSAGAAVGSGITTGSGTDAGVCEPLGVFPEVSLEDYYCLQEFSPPSKMEWTFSPVPSDLDPTLLCYELQILPGQVLVHPRWFLLLDLD</sequence>
<dbReference type="AlphaFoldDB" id="A0ABD3HJV3"/>
<reference evidence="1 2" key="1">
    <citation type="submission" date="2024-09" db="EMBL/GenBank/DDBJ databases">
        <title>Chromosome-scale assembly of Riccia sorocarpa.</title>
        <authorList>
            <person name="Paukszto L."/>
        </authorList>
    </citation>
    <scope>NUCLEOTIDE SEQUENCE [LARGE SCALE GENOMIC DNA]</scope>
    <source>
        <strain evidence="1">LP-2024</strain>
        <tissue evidence="1">Aerial parts of the thallus</tissue>
    </source>
</reference>
<comment type="caution">
    <text evidence="1">The sequence shown here is derived from an EMBL/GenBank/DDBJ whole genome shotgun (WGS) entry which is preliminary data.</text>
</comment>
<evidence type="ECO:0000313" key="1">
    <source>
        <dbReference type="EMBL" id="KAL3691905.1"/>
    </source>
</evidence>
<gene>
    <name evidence="1" type="ORF">R1sor_005556</name>
</gene>
<organism evidence="1 2">
    <name type="scientific">Riccia sorocarpa</name>
    <dbReference type="NCBI Taxonomy" id="122646"/>
    <lineage>
        <taxon>Eukaryota</taxon>
        <taxon>Viridiplantae</taxon>
        <taxon>Streptophyta</taxon>
        <taxon>Embryophyta</taxon>
        <taxon>Marchantiophyta</taxon>
        <taxon>Marchantiopsida</taxon>
        <taxon>Marchantiidae</taxon>
        <taxon>Marchantiales</taxon>
        <taxon>Ricciaceae</taxon>
        <taxon>Riccia</taxon>
    </lineage>
</organism>
<evidence type="ECO:0008006" key="3">
    <source>
        <dbReference type="Google" id="ProtNLM"/>
    </source>
</evidence>